<dbReference type="SUPFAM" id="SSF53300">
    <property type="entry name" value="vWA-like"/>
    <property type="match status" value="1"/>
</dbReference>
<dbReference type="Gene3D" id="3.40.50.300">
    <property type="entry name" value="P-loop containing nucleotide triphosphate hydrolases"/>
    <property type="match status" value="1"/>
</dbReference>
<dbReference type="InterPro" id="IPR027417">
    <property type="entry name" value="P-loop_NTPase"/>
</dbReference>
<dbReference type="KEGG" id="smo:SELMODRAFT_402429"/>
<dbReference type="InterPro" id="IPR002035">
    <property type="entry name" value="VWF_A"/>
</dbReference>
<dbReference type="STRING" id="88036.D8QQL6"/>
<gene>
    <name evidence="2" type="ORF">SELMODRAFT_402429</name>
</gene>
<dbReference type="HOGENOM" id="CLU_231338_0_0_1"/>
<dbReference type="Proteomes" id="UP000001514">
    <property type="component" value="Unassembled WGS sequence"/>
</dbReference>
<dbReference type="Gene3D" id="3.40.50.410">
    <property type="entry name" value="von Willebrand factor, type A domain"/>
    <property type="match status" value="1"/>
</dbReference>
<dbReference type="InterPro" id="IPR036465">
    <property type="entry name" value="vWFA_dom_sf"/>
</dbReference>
<feature type="domain" description="VWFA" evidence="1">
    <location>
        <begin position="1979"/>
        <end position="2166"/>
    </location>
</feature>
<dbReference type="PROSITE" id="PS00028">
    <property type="entry name" value="ZINC_FINGER_C2H2_1"/>
    <property type="match status" value="1"/>
</dbReference>
<protein>
    <recommendedName>
        <fullName evidence="1">VWFA domain-containing protein</fullName>
    </recommendedName>
</protein>
<keyword evidence="3" id="KW-1185">Reference proteome</keyword>
<dbReference type="PANTHER" id="PTHR22796">
    <property type="entry name" value="URG4-RELATED"/>
    <property type="match status" value="1"/>
</dbReference>
<accession>D8QQL6</accession>
<dbReference type="Gramene" id="EFJ38477">
    <property type="protein sequence ID" value="EFJ38477"/>
    <property type="gene ID" value="SELMODRAFT_402429"/>
</dbReference>
<dbReference type="InterPro" id="IPR013087">
    <property type="entry name" value="Znf_C2H2_type"/>
</dbReference>
<dbReference type="EMBL" id="GL377565">
    <property type="protein sequence ID" value="EFJ38477.1"/>
    <property type="molecule type" value="Genomic_DNA"/>
</dbReference>
<dbReference type="PROSITE" id="PS50234">
    <property type="entry name" value="VWFA"/>
    <property type="match status" value="1"/>
</dbReference>
<dbReference type="SUPFAM" id="SSF52540">
    <property type="entry name" value="P-loop containing nucleoside triphosphate hydrolases"/>
    <property type="match status" value="1"/>
</dbReference>
<dbReference type="SMART" id="SM00327">
    <property type="entry name" value="VWA"/>
    <property type="match status" value="1"/>
</dbReference>
<organism evidence="3">
    <name type="scientific">Selaginella moellendorffii</name>
    <name type="common">Spikemoss</name>
    <dbReference type="NCBI Taxonomy" id="88036"/>
    <lineage>
        <taxon>Eukaryota</taxon>
        <taxon>Viridiplantae</taxon>
        <taxon>Streptophyta</taxon>
        <taxon>Embryophyta</taxon>
        <taxon>Tracheophyta</taxon>
        <taxon>Lycopodiopsida</taxon>
        <taxon>Selaginellales</taxon>
        <taxon>Selaginellaceae</taxon>
        <taxon>Selaginella</taxon>
    </lineage>
</organism>
<evidence type="ECO:0000313" key="3">
    <source>
        <dbReference type="Proteomes" id="UP000001514"/>
    </source>
</evidence>
<dbReference type="eggNOG" id="ENOG502QUF5">
    <property type="taxonomic scope" value="Eukaryota"/>
</dbReference>
<reference evidence="2 3" key="1">
    <citation type="journal article" date="2011" name="Science">
        <title>The Selaginella genome identifies genetic changes associated with the evolution of vascular plants.</title>
        <authorList>
            <person name="Banks J.A."/>
            <person name="Nishiyama T."/>
            <person name="Hasebe M."/>
            <person name="Bowman J.L."/>
            <person name="Gribskov M."/>
            <person name="dePamphilis C."/>
            <person name="Albert V.A."/>
            <person name="Aono N."/>
            <person name="Aoyama T."/>
            <person name="Ambrose B.A."/>
            <person name="Ashton N.W."/>
            <person name="Axtell M.J."/>
            <person name="Barker E."/>
            <person name="Barker M.S."/>
            <person name="Bennetzen J.L."/>
            <person name="Bonawitz N.D."/>
            <person name="Chapple C."/>
            <person name="Cheng C."/>
            <person name="Correa L.G."/>
            <person name="Dacre M."/>
            <person name="DeBarry J."/>
            <person name="Dreyer I."/>
            <person name="Elias M."/>
            <person name="Engstrom E.M."/>
            <person name="Estelle M."/>
            <person name="Feng L."/>
            <person name="Finet C."/>
            <person name="Floyd S.K."/>
            <person name="Frommer W.B."/>
            <person name="Fujita T."/>
            <person name="Gramzow L."/>
            <person name="Gutensohn M."/>
            <person name="Harholt J."/>
            <person name="Hattori M."/>
            <person name="Heyl A."/>
            <person name="Hirai T."/>
            <person name="Hiwatashi Y."/>
            <person name="Ishikawa M."/>
            <person name="Iwata M."/>
            <person name="Karol K.G."/>
            <person name="Koehler B."/>
            <person name="Kolukisaoglu U."/>
            <person name="Kubo M."/>
            <person name="Kurata T."/>
            <person name="Lalonde S."/>
            <person name="Li K."/>
            <person name="Li Y."/>
            <person name="Litt A."/>
            <person name="Lyons E."/>
            <person name="Manning G."/>
            <person name="Maruyama T."/>
            <person name="Michael T.P."/>
            <person name="Mikami K."/>
            <person name="Miyazaki S."/>
            <person name="Morinaga S."/>
            <person name="Murata T."/>
            <person name="Mueller-Roeber B."/>
            <person name="Nelson D.R."/>
            <person name="Obara M."/>
            <person name="Oguri Y."/>
            <person name="Olmstead R.G."/>
            <person name="Onodera N."/>
            <person name="Petersen B.L."/>
            <person name="Pils B."/>
            <person name="Prigge M."/>
            <person name="Rensing S.A."/>
            <person name="Riano-Pachon D.M."/>
            <person name="Roberts A.W."/>
            <person name="Sato Y."/>
            <person name="Scheller H.V."/>
            <person name="Schulz B."/>
            <person name="Schulz C."/>
            <person name="Shakirov E.V."/>
            <person name="Shibagaki N."/>
            <person name="Shinohara N."/>
            <person name="Shippen D.E."/>
            <person name="Soerensen I."/>
            <person name="Sotooka R."/>
            <person name="Sugimoto N."/>
            <person name="Sugita M."/>
            <person name="Sumikawa N."/>
            <person name="Tanurdzic M."/>
            <person name="Theissen G."/>
            <person name="Ulvskov P."/>
            <person name="Wakazuki S."/>
            <person name="Weng J.K."/>
            <person name="Willats W.W."/>
            <person name="Wipf D."/>
            <person name="Wolf P.G."/>
            <person name="Yang L."/>
            <person name="Zimmer A.D."/>
            <person name="Zhu Q."/>
            <person name="Mitros T."/>
            <person name="Hellsten U."/>
            <person name="Loque D."/>
            <person name="Otillar R."/>
            <person name="Salamov A."/>
            <person name="Schmutz J."/>
            <person name="Shapiro H."/>
            <person name="Lindquist E."/>
            <person name="Lucas S."/>
            <person name="Rokhsar D."/>
            <person name="Grigoriev I.V."/>
        </authorList>
    </citation>
    <scope>NUCLEOTIDE SEQUENCE [LARGE SCALE GENOMIC DNA]</scope>
</reference>
<name>D8QQL6_SELML</name>
<dbReference type="PANTHER" id="PTHR22796:SF1">
    <property type="entry name" value="VWFA DOMAIN-CONTAINING PROTEIN"/>
    <property type="match status" value="1"/>
</dbReference>
<sequence>MGGGWDDDGFEFVEEVERDEQPAREDIELDLVVVSPTAASAAAPSREACALFSLIEVKSDKQDLSFVEKVLLSESQIFELFNKLAPGSVRVEDQRWFLDTGLLEAVSLETVGFYGSKGLMVDIFAREKAFVEEDIAKLRSDQLPAGLYGALHGRKLLIFYWQPSKKFTDARRSDISCNFIRYLVELCDVVYSCIELENGGASMASIGTSSSKRKRTQRLQVSMVKSSDNDFNVRRGFRLPAGGGASRLSPRKLSEGFYRTGLLETEKYTPKESFSHDHATVPPEKLGEVVKSWGDVQIDYTGMKDEDFILFCESAMPDVGQELREALATLDDKISAAGSEFSSTEELFNKEKEEVLSVFARGLNAYLRLACPWEEKLLLGGGEQRACTGSVDFIKYHEGWNEQSIEADEKALSEMEAKLLEVLGADKKKKVFIGSKVSVQGFPGFFVIAREGKRLSGPMTYGETFTAIKDHSRVEARLLTRNGGPEVVSSDNFDLFAGDKPVARNTRFLSVDYPAGDHFRQWLGFCAEEVGLMLKKKIQLAASLKDQVDATEDYLLQCILADCLDEFGNVDFAKKLKELQGREVEDPCLSDSVRSLCMGAYVMRRQQFMGIFLDLVEDSLFHILKSKVKLELEAQHKARVESLKQKKSDVASGYKMKLSQSDAEALPKIKIKRCRPTSGGSSWRVFNLLKGDVPKISISFLRQQTHSERIIWKVVEFLPQKKELELQVAKSEHIIVPSSSGLQTIADIDSQEYTLSNVILLKSGQVLLFVKGVVESCMAIYLCQSLGSRIRIPEREPMKVLKRGFDLAAFDEASNFIAFYEQSLAAIKIFRFTDGFRELFWTGVDIELDKYHGSTTITGLHLVPSRAELLLFDATGCVRVFEVAQPAMMKPRTIQLPDSFLKACVTPDGLCLVAICKGEEIPEAENFQTLVAQVYRLDDTCELIKTVTVPDICASSVHLLEAQVVLFGSQTHLLVLDDEKNVLQSAVLDVTLASQTCQIRLRDNRDSTEETPKSTSSCHELDYLYHIFDKYAVSPSLLRASPRCITFRMVVRVLNGSHDGNDAEVVKHAKMALDKLRREKGKEVLNVDISFEAEHFDRKLEVRTSRRCLGDFLRRLSCLVPVQIARAENNSLRPLINGMRMAADVNYADSISLAEIVRFGLYDAVIQSWNGPVKVISSMGKQSSGKSYLLNHLSGSLLDVAGGRCTDGVWMTTCTAEDCLYVILDFEGLGSFERSEQEDMLLSILNAAVSNITVFNKKDFHLDKETEALFDRFQAGVSLVKQDEKLFKGLFYMAIKDVDAADVEDLRHEFYSKIAHICSKSEENFLTRMYGGEVEICAMPPFNRCEFYESISQIAHCVEELEPVHTNGKSFLRDLKLIIAQISSKDWSPIDSKRIAFKLTMLAKNLRSAVVQGCMEDGKPLVNFDTEEQIDDAALGIEGLAFSVEDAGLRLGCYGDLDLSRAVLEQLLGEFEKVMPRTGRGDEEWHRKAEIFLVELVERRKDRVTKWIGSNTAAFATEGDVQKLVLEAAAMISGMKESLALCSCKCTRCFLRCSLEKSHKSSHSCNGNHRCSEFCTYCVEEGTSSASHCADVAGHEGSHDCKLKSHTCGHECELLGASSNCNKVCSRKVGHPGEHKCNSRQHMCKEKCQLPGCDNICVSPSELDHKLHACHEKMCPTPCCMPACHRKCATADHFHSMKSGIQHFCESEHPCQEACQSPGICDVVTEVVKKTKTFVGKRSQFEYEHVSEQNGVRKGCCVPVPAFNNTHSGPHVHTTNPSAIHFCPVRCQGCGYFCNLAIGHRGLHDTTHGNMTDKFFASETEEVDILDRKYSWGESGAAEMCMMHCKARGRGHVHLAVCERNKSVFGVCKAISIPDGARHETKKYGPDFNVAKDELTHAAYWKNMRFKDPCSDEDQRLFALCAHSCASSEHRGDGANEQRSYCTEKLWHAPVSSMSGVAGYVSEDGHVFVCKHLRDAANHVVFVIDKSGSMGSPDAKPRMASFPPSRLGCVYEAMVRFIRTRQAAGIRDFMSVVLFESSAVIAMEKVAMAESQVYALLGHDSSGGTVYSAGLQLAEEILGRSAGDAKAPAIIFLSDGGNAGGSDPVAFVRKIKSVEPRLVVHTIVFGSDLLPRKVLVDMAREGGGVFQVSLDELQLGRSFEALAKSLHPTVASLV</sequence>
<dbReference type="Pfam" id="PF13519">
    <property type="entry name" value="VWA_2"/>
    <property type="match status" value="1"/>
</dbReference>
<evidence type="ECO:0000313" key="2">
    <source>
        <dbReference type="EMBL" id="EFJ38477.1"/>
    </source>
</evidence>
<evidence type="ECO:0000259" key="1">
    <source>
        <dbReference type="PROSITE" id="PS50234"/>
    </source>
</evidence>
<dbReference type="OMA" id="PYNRPEY"/>
<dbReference type="CDD" id="cd00198">
    <property type="entry name" value="vWFA"/>
    <property type="match status" value="1"/>
</dbReference>
<proteinExistence type="predicted"/>
<dbReference type="InParanoid" id="D8QQL6"/>